<dbReference type="PANTHER" id="PTHR45431:SF3">
    <property type="entry name" value="RHODANESE-LIKE DOMAIN-CONTAINING PROTEIN 15, CHLOROPLASTIC"/>
    <property type="match status" value="1"/>
</dbReference>
<protein>
    <submittedName>
        <fullName evidence="2">Rhodanese-like domain-containing protein</fullName>
    </submittedName>
</protein>
<sequence length="98" mass="10469">MEPAEARALIEHGAVVIDVRTPEEFAEGHLEGALNLDLQNTDFFDQLGDLDPDDTFVVYCRSGSRAAAAIEQMVSRGFEDVVNAGGFDALEAAGIATQ</sequence>
<dbReference type="SUPFAM" id="SSF52821">
    <property type="entry name" value="Rhodanese/Cell cycle control phosphatase"/>
    <property type="match status" value="1"/>
</dbReference>
<dbReference type="AlphaFoldDB" id="A0A7G9RGR4"/>
<dbReference type="Pfam" id="PF00581">
    <property type="entry name" value="Rhodanese"/>
    <property type="match status" value="1"/>
</dbReference>
<dbReference type="EMBL" id="CP060713">
    <property type="protein sequence ID" value="QNN54789.1"/>
    <property type="molecule type" value="Genomic_DNA"/>
</dbReference>
<organism evidence="2 3">
    <name type="scientific">Nocardioides mesophilus</name>
    <dbReference type="NCBI Taxonomy" id="433659"/>
    <lineage>
        <taxon>Bacteria</taxon>
        <taxon>Bacillati</taxon>
        <taxon>Actinomycetota</taxon>
        <taxon>Actinomycetes</taxon>
        <taxon>Propionibacteriales</taxon>
        <taxon>Nocardioidaceae</taxon>
        <taxon>Nocardioides</taxon>
    </lineage>
</organism>
<dbReference type="KEGG" id="nmes:H9L09_02595"/>
<keyword evidence="3" id="KW-1185">Reference proteome</keyword>
<reference evidence="2 3" key="1">
    <citation type="submission" date="2020-08" db="EMBL/GenBank/DDBJ databases">
        <title>Genome sequence of Nocardioides mesophilus KACC 16243T.</title>
        <authorList>
            <person name="Hyun D.-W."/>
            <person name="Bae J.-W."/>
        </authorList>
    </citation>
    <scope>NUCLEOTIDE SEQUENCE [LARGE SCALE GENOMIC DNA]</scope>
    <source>
        <strain evidence="2 3">KACC 16243</strain>
    </source>
</reference>
<dbReference type="InterPro" id="IPR001763">
    <property type="entry name" value="Rhodanese-like_dom"/>
</dbReference>
<dbReference type="CDD" id="cd00158">
    <property type="entry name" value="RHOD"/>
    <property type="match status" value="1"/>
</dbReference>
<evidence type="ECO:0000259" key="1">
    <source>
        <dbReference type="PROSITE" id="PS50206"/>
    </source>
</evidence>
<accession>A0A7G9RGR4</accession>
<gene>
    <name evidence="2" type="ORF">H9L09_02595</name>
</gene>
<dbReference type="InterPro" id="IPR052367">
    <property type="entry name" value="Thiosulfate_ST/Rhodanese-like"/>
</dbReference>
<dbReference type="InterPro" id="IPR036873">
    <property type="entry name" value="Rhodanese-like_dom_sf"/>
</dbReference>
<dbReference type="SMART" id="SM00450">
    <property type="entry name" value="RHOD"/>
    <property type="match status" value="1"/>
</dbReference>
<name>A0A7G9RGR4_9ACTN</name>
<dbReference type="Gene3D" id="3.40.250.10">
    <property type="entry name" value="Rhodanese-like domain"/>
    <property type="match status" value="1"/>
</dbReference>
<evidence type="ECO:0000313" key="2">
    <source>
        <dbReference type="EMBL" id="QNN54789.1"/>
    </source>
</evidence>
<dbReference type="Proteomes" id="UP000515947">
    <property type="component" value="Chromosome"/>
</dbReference>
<feature type="domain" description="Rhodanese" evidence="1">
    <location>
        <begin position="10"/>
        <end position="95"/>
    </location>
</feature>
<dbReference type="PANTHER" id="PTHR45431">
    <property type="entry name" value="RHODANESE-LIKE DOMAIN-CONTAINING PROTEIN 15, CHLOROPLASTIC"/>
    <property type="match status" value="1"/>
</dbReference>
<dbReference type="PROSITE" id="PS50206">
    <property type="entry name" value="RHODANESE_3"/>
    <property type="match status" value="1"/>
</dbReference>
<evidence type="ECO:0000313" key="3">
    <source>
        <dbReference type="Proteomes" id="UP000515947"/>
    </source>
</evidence>
<proteinExistence type="predicted"/>